<dbReference type="Proteomes" id="UP000189229">
    <property type="component" value="Unassembled WGS sequence"/>
</dbReference>
<accession>A0A1V3XK72</accession>
<proteinExistence type="predicted"/>
<evidence type="ECO:0000313" key="1">
    <source>
        <dbReference type="EMBL" id="OOK79176.1"/>
    </source>
</evidence>
<comment type="caution">
    <text evidence="1">The sequence shown here is derived from an EMBL/GenBank/DDBJ whole genome shotgun (WGS) entry which is preliminary data.</text>
</comment>
<sequence>MPPRRSYLTAMASEHAAPCRVAVVGAPSKDADAFVPDSCP</sequence>
<dbReference type="EMBL" id="MVBM01000002">
    <property type="protein sequence ID" value="OOK79176.1"/>
    <property type="molecule type" value="Genomic_DNA"/>
</dbReference>
<reference evidence="1 2" key="1">
    <citation type="submission" date="2017-02" db="EMBL/GenBank/DDBJ databases">
        <title>Complete genome sequences of Mycobacterium kansasii strains isolated from rhesus macaques.</title>
        <authorList>
            <person name="Panda A."/>
            <person name="Nagaraj S."/>
            <person name="Zhao X."/>
            <person name="Tettelin H."/>
            <person name="Detolla L.J."/>
        </authorList>
    </citation>
    <scope>NUCLEOTIDE SEQUENCE [LARGE SCALE GENOMIC DNA]</scope>
    <source>
        <strain evidence="1 2">11-3813</strain>
    </source>
</reference>
<gene>
    <name evidence="1" type="ORF">BZL30_2322</name>
</gene>
<evidence type="ECO:0000313" key="2">
    <source>
        <dbReference type="Proteomes" id="UP000189229"/>
    </source>
</evidence>
<organism evidence="1 2">
    <name type="scientific">Mycobacterium kansasii</name>
    <dbReference type="NCBI Taxonomy" id="1768"/>
    <lineage>
        <taxon>Bacteria</taxon>
        <taxon>Bacillati</taxon>
        <taxon>Actinomycetota</taxon>
        <taxon>Actinomycetes</taxon>
        <taxon>Mycobacteriales</taxon>
        <taxon>Mycobacteriaceae</taxon>
        <taxon>Mycobacterium</taxon>
    </lineage>
</organism>
<protein>
    <submittedName>
        <fullName evidence="1">Uncharacterized protein</fullName>
    </submittedName>
</protein>
<name>A0A1V3XK72_MYCKA</name>
<dbReference type="AlphaFoldDB" id="A0A1V3XK72"/>